<dbReference type="PANTHER" id="PTHR34849:SF3">
    <property type="entry name" value="SSR2962 PROTEIN"/>
    <property type="match status" value="1"/>
</dbReference>
<comment type="caution">
    <text evidence="1">The sequence shown here is derived from an EMBL/GenBank/DDBJ whole genome shotgun (WGS) entry which is preliminary data.</text>
</comment>
<dbReference type="SUPFAM" id="SSF46689">
    <property type="entry name" value="Homeodomain-like"/>
    <property type="match status" value="1"/>
</dbReference>
<protein>
    <recommendedName>
        <fullName evidence="2">DUF433 domain-containing protein</fullName>
    </recommendedName>
</protein>
<dbReference type="PANTHER" id="PTHR34849">
    <property type="entry name" value="SSL5025 PROTEIN"/>
    <property type="match status" value="1"/>
</dbReference>
<dbReference type="Gene3D" id="1.10.10.10">
    <property type="entry name" value="Winged helix-like DNA-binding domain superfamily/Winged helix DNA-binding domain"/>
    <property type="match status" value="1"/>
</dbReference>
<dbReference type="Pfam" id="PF04255">
    <property type="entry name" value="DUF433"/>
    <property type="match status" value="1"/>
</dbReference>
<dbReference type="AlphaFoldDB" id="A0A0F8YRC0"/>
<evidence type="ECO:0008006" key="2">
    <source>
        <dbReference type="Google" id="ProtNLM"/>
    </source>
</evidence>
<evidence type="ECO:0000313" key="1">
    <source>
        <dbReference type="EMBL" id="KKK50566.1"/>
    </source>
</evidence>
<name>A0A0F8YRC0_9ZZZZ</name>
<reference evidence="1" key="1">
    <citation type="journal article" date="2015" name="Nature">
        <title>Complex archaea that bridge the gap between prokaryotes and eukaryotes.</title>
        <authorList>
            <person name="Spang A."/>
            <person name="Saw J.H."/>
            <person name="Jorgensen S.L."/>
            <person name="Zaremba-Niedzwiedzka K."/>
            <person name="Martijn J."/>
            <person name="Lind A.E."/>
            <person name="van Eijk R."/>
            <person name="Schleper C."/>
            <person name="Guy L."/>
            <person name="Ettema T.J."/>
        </authorList>
    </citation>
    <scope>NUCLEOTIDE SEQUENCE</scope>
</reference>
<dbReference type="InterPro" id="IPR036388">
    <property type="entry name" value="WH-like_DNA-bd_sf"/>
</dbReference>
<organism evidence="1">
    <name type="scientific">marine sediment metagenome</name>
    <dbReference type="NCBI Taxonomy" id="412755"/>
    <lineage>
        <taxon>unclassified sequences</taxon>
        <taxon>metagenomes</taxon>
        <taxon>ecological metagenomes</taxon>
    </lineage>
</organism>
<dbReference type="InterPro" id="IPR007367">
    <property type="entry name" value="DUF433"/>
</dbReference>
<dbReference type="EMBL" id="LAZR01067957">
    <property type="protein sequence ID" value="KKK50566.1"/>
    <property type="molecule type" value="Genomic_DNA"/>
</dbReference>
<sequence>MMQVEWRDYIVSDPTVLRGKPHIVGTRIPVGLILGHLAADQTIEQILQEYEGLTRAHVSACLDYARELSEFEVAAAATSDMRYPISD</sequence>
<proteinExistence type="predicted"/>
<dbReference type="InterPro" id="IPR009057">
    <property type="entry name" value="Homeodomain-like_sf"/>
</dbReference>
<accession>A0A0F8YRC0</accession>
<gene>
    <name evidence="1" type="ORF">LCGC14_3123750</name>
</gene>